<organism evidence="9 10">
    <name type="scientific">Euplotes crassus</name>
    <dbReference type="NCBI Taxonomy" id="5936"/>
    <lineage>
        <taxon>Eukaryota</taxon>
        <taxon>Sar</taxon>
        <taxon>Alveolata</taxon>
        <taxon>Ciliophora</taxon>
        <taxon>Intramacronucleata</taxon>
        <taxon>Spirotrichea</taxon>
        <taxon>Hypotrichia</taxon>
        <taxon>Euplotida</taxon>
        <taxon>Euplotidae</taxon>
        <taxon>Moneuplotes</taxon>
    </lineage>
</organism>
<dbReference type="GO" id="GO:0004722">
    <property type="term" value="F:protein serine/threonine phosphatase activity"/>
    <property type="evidence" value="ECO:0007669"/>
    <property type="project" value="InterPro"/>
</dbReference>
<keyword evidence="4 6" id="KW-0904">Protein phosphatase</keyword>
<dbReference type="InterPro" id="IPR000222">
    <property type="entry name" value="PP2C_BS"/>
</dbReference>
<reference evidence="9" key="1">
    <citation type="submission" date="2023-07" db="EMBL/GenBank/DDBJ databases">
        <authorList>
            <consortium name="AG Swart"/>
            <person name="Singh M."/>
            <person name="Singh A."/>
            <person name="Seah K."/>
            <person name="Emmerich C."/>
        </authorList>
    </citation>
    <scope>NUCLEOTIDE SEQUENCE</scope>
    <source>
        <strain evidence="9">DP1</strain>
    </source>
</reference>
<gene>
    <name evidence="9" type="ORF">ECRASSUSDP1_LOCUS2506</name>
</gene>
<keyword evidence="2" id="KW-0479">Metal-binding</keyword>
<comment type="caution">
    <text evidence="9">The sequence shown here is derived from an EMBL/GenBank/DDBJ whole genome shotgun (WGS) entry which is preliminary data.</text>
</comment>
<dbReference type="Pfam" id="PF00481">
    <property type="entry name" value="PP2C"/>
    <property type="match status" value="1"/>
</dbReference>
<dbReference type="EMBL" id="CAMPGE010002394">
    <property type="protein sequence ID" value="CAI2361196.1"/>
    <property type="molecule type" value="Genomic_DNA"/>
</dbReference>
<dbReference type="InterPro" id="IPR036457">
    <property type="entry name" value="PPM-type-like_dom_sf"/>
</dbReference>
<feature type="compositionally biased region" description="Basic residues" evidence="7">
    <location>
        <begin position="84"/>
        <end position="108"/>
    </location>
</feature>
<keyword evidence="5" id="KW-0472">Membrane</keyword>
<comment type="subcellular location">
    <subcellularLocation>
        <location evidence="1">Membrane</location>
        <topology evidence="1">Peripheral membrane protein</topology>
    </subcellularLocation>
</comment>
<keyword evidence="3 6" id="KW-0378">Hydrolase</keyword>
<evidence type="ECO:0000256" key="5">
    <source>
        <dbReference type="ARBA" id="ARBA00023136"/>
    </source>
</evidence>
<evidence type="ECO:0000256" key="6">
    <source>
        <dbReference type="RuleBase" id="RU003465"/>
    </source>
</evidence>
<dbReference type="PROSITE" id="PS01032">
    <property type="entry name" value="PPM_1"/>
    <property type="match status" value="1"/>
</dbReference>
<dbReference type="GO" id="GO:0016020">
    <property type="term" value="C:membrane"/>
    <property type="evidence" value="ECO:0007669"/>
    <property type="project" value="UniProtKB-SubCell"/>
</dbReference>
<sequence>MEDNRKRTKRSSSLHSAKHKGQRKDHLRLSDNHPLTKMMYNRMHKKGASKNARIRGSRDFDTLQDSFNNKWDFQVRSPNISHSTGRKRRPISKQHKRNSTTNPKKKRASNNNSVRRGEIMKQYLGKSLKGGMFSTKAKPKPNFGKLYRSFHYQKPISGLNAPTPQFTKFLTKKKVNNFFIDFVSPERSVKNSKLNKSKNSDFSKSKTRDNVNSPINFIKNFKPEPKIPIYKIFKSVSAVEACEEGKDVDFDEKKNIVTKFAFATRVGHSPSNPNKVNQDSFILAPNILNIQSMHYFGVCDGHGQNGKDVSSLVKQQLPSYLEEYLYSTKLNVKDSLKQSFLDCNKELMSNGKFDVYLSGTTCCTTLFYGNHLFCANSGDSRAIIVGKTDDTDELIVKAASRDHKPNETDEAKRILKVGGRIEAFQDYDGKPIGPLRVWLKKDDLPGLAMSRSLGDGCAQEAGVVPNAEIFEFKLTSEDMFIVLASDGVWEFMQNDLVAKIVAPFYLKGSPEAAANAVVKEAYKQWRKQEEVIDDITCVIVFLQSK</sequence>
<dbReference type="InterPro" id="IPR001932">
    <property type="entry name" value="PPM-type_phosphatase-like_dom"/>
</dbReference>
<name>A0AAD1U6U9_EUPCR</name>
<evidence type="ECO:0000256" key="2">
    <source>
        <dbReference type="ARBA" id="ARBA00022723"/>
    </source>
</evidence>
<feature type="compositionally biased region" description="Basic residues" evidence="7">
    <location>
        <begin position="1"/>
        <end position="26"/>
    </location>
</feature>
<feature type="region of interest" description="Disordered" evidence="7">
    <location>
        <begin position="74"/>
        <end position="118"/>
    </location>
</feature>
<dbReference type="GO" id="GO:0046872">
    <property type="term" value="F:metal ion binding"/>
    <property type="evidence" value="ECO:0007669"/>
    <property type="project" value="UniProtKB-KW"/>
</dbReference>
<proteinExistence type="inferred from homology"/>
<evidence type="ECO:0000256" key="1">
    <source>
        <dbReference type="ARBA" id="ARBA00004170"/>
    </source>
</evidence>
<dbReference type="CDD" id="cd00143">
    <property type="entry name" value="PP2Cc"/>
    <property type="match status" value="1"/>
</dbReference>
<keyword evidence="10" id="KW-1185">Reference proteome</keyword>
<protein>
    <recommendedName>
        <fullName evidence="8">PPM-type phosphatase domain-containing protein</fullName>
    </recommendedName>
</protein>
<evidence type="ECO:0000256" key="7">
    <source>
        <dbReference type="SAM" id="MobiDB-lite"/>
    </source>
</evidence>
<dbReference type="Gene3D" id="3.60.40.10">
    <property type="entry name" value="PPM-type phosphatase domain"/>
    <property type="match status" value="1"/>
</dbReference>
<dbReference type="PROSITE" id="PS51746">
    <property type="entry name" value="PPM_2"/>
    <property type="match status" value="1"/>
</dbReference>
<feature type="region of interest" description="Disordered" evidence="7">
    <location>
        <begin position="1"/>
        <end position="32"/>
    </location>
</feature>
<feature type="domain" description="PPM-type phosphatase" evidence="8">
    <location>
        <begin position="263"/>
        <end position="542"/>
    </location>
</feature>
<dbReference type="FunFam" id="3.60.40.10:FF:000051">
    <property type="entry name" value="Protein phosphatase 2C-like protein"/>
    <property type="match status" value="1"/>
</dbReference>
<dbReference type="SUPFAM" id="SSF81606">
    <property type="entry name" value="PP2C-like"/>
    <property type="match status" value="1"/>
</dbReference>
<accession>A0AAD1U6U9</accession>
<dbReference type="SMART" id="SM00332">
    <property type="entry name" value="PP2Cc"/>
    <property type="match status" value="1"/>
</dbReference>
<evidence type="ECO:0000256" key="3">
    <source>
        <dbReference type="ARBA" id="ARBA00022801"/>
    </source>
</evidence>
<evidence type="ECO:0000256" key="4">
    <source>
        <dbReference type="ARBA" id="ARBA00022912"/>
    </source>
</evidence>
<comment type="similarity">
    <text evidence="6">Belongs to the PP2C family.</text>
</comment>
<evidence type="ECO:0000313" key="9">
    <source>
        <dbReference type="EMBL" id="CAI2361196.1"/>
    </source>
</evidence>
<dbReference type="Proteomes" id="UP001295684">
    <property type="component" value="Unassembled WGS sequence"/>
</dbReference>
<dbReference type="AlphaFoldDB" id="A0AAD1U6U9"/>
<evidence type="ECO:0000313" key="10">
    <source>
        <dbReference type="Proteomes" id="UP001295684"/>
    </source>
</evidence>
<feature type="compositionally biased region" description="Polar residues" evidence="7">
    <location>
        <begin position="74"/>
        <end position="83"/>
    </location>
</feature>
<dbReference type="PANTHER" id="PTHR47992">
    <property type="entry name" value="PROTEIN PHOSPHATASE"/>
    <property type="match status" value="1"/>
</dbReference>
<evidence type="ECO:0000259" key="8">
    <source>
        <dbReference type="PROSITE" id="PS51746"/>
    </source>
</evidence>
<dbReference type="InterPro" id="IPR015655">
    <property type="entry name" value="PP2C"/>
</dbReference>